<reference evidence="4" key="1">
    <citation type="journal article" date="2015" name="Nat. Genet.">
        <title>The genome and transcriptome of the zoonotic hookworm Ancylostoma ceylanicum identify infection-specific gene families.</title>
        <authorList>
            <person name="Schwarz E.M."/>
            <person name="Hu Y."/>
            <person name="Antoshechkin I."/>
            <person name="Miller M.M."/>
            <person name="Sternberg P.W."/>
            <person name="Aroian R.V."/>
        </authorList>
    </citation>
    <scope>NUCLEOTIDE SEQUENCE</scope>
    <source>
        <strain evidence="4">HY135</strain>
    </source>
</reference>
<organism evidence="3 4">
    <name type="scientific">Ancylostoma ceylanicum</name>
    <dbReference type="NCBI Taxonomy" id="53326"/>
    <lineage>
        <taxon>Eukaryota</taxon>
        <taxon>Metazoa</taxon>
        <taxon>Ecdysozoa</taxon>
        <taxon>Nematoda</taxon>
        <taxon>Chromadorea</taxon>
        <taxon>Rhabditida</taxon>
        <taxon>Rhabditina</taxon>
        <taxon>Rhabditomorpha</taxon>
        <taxon>Strongyloidea</taxon>
        <taxon>Ancylostomatidae</taxon>
        <taxon>Ancylostomatinae</taxon>
        <taxon>Ancylostoma</taxon>
    </lineage>
</organism>
<name>A0A016UFV8_9BILA</name>
<evidence type="ECO:0008006" key="5">
    <source>
        <dbReference type="Google" id="ProtNLM"/>
    </source>
</evidence>
<feature type="signal peptide" evidence="2">
    <location>
        <begin position="1"/>
        <end position="18"/>
    </location>
</feature>
<dbReference type="OrthoDB" id="5799464at2759"/>
<dbReference type="AlphaFoldDB" id="A0A016UFV8"/>
<keyword evidence="4" id="KW-1185">Reference proteome</keyword>
<proteinExistence type="predicted"/>
<dbReference type="Proteomes" id="UP000024635">
    <property type="component" value="Unassembled WGS sequence"/>
</dbReference>
<sequence length="137" mass="15455">MRSLIALLAVISCVVAQAARGPPRLPKDLPPGFAAVLPPDTVKKLRAIHQSTKLTPEQQLEQIDKIMSALPDSVLDKLPKPPGFDRLPKKVRDELEKIHRDRSLNFRQRFDKMKKVFDSLPPNLRPKPPPPPPGQRR</sequence>
<comment type="caution">
    <text evidence="3">The sequence shown here is derived from an EMBL/GenBank/DDBJ whole genome shotgun (WGS) entry which is preliminary data.</text>
</comment>
<evidence type="ECO:0000313" key="4">
    <source>
        <dbReference type="Proteomes" id="UP000024635"/>
    </source>
</evidence>
<gene>
    <name evidence="3" type="primary">Acey_s0042.g495</name>
    <name evidence="3" type="ORF">Y032_0042g495</name>
</gene>
<dbReference type="EMBL" id="JARK01001378">
    <property type="protein sequence ID" value="EYC13747.1"/>
    <property type="molecule type" value="Genomic_DNA"/>
</dbReference>
<evidence type="ECO:0000313" key="3">
    <source>
        <dbReference type="EMBL" id="EYC13747.1"/>
    </source>
</evidence>
<keyword evidence="2" id="KW-0732">Signal</keyword>
<feature type="chain" id="PRO_5001488234" description="SXP/RAL-2 family protein Ani s 5-like cation-binding domain-containing protein" evidence="2">
    <location>
        <begin position="19"/>
        <end position="137"/>
    </location>
</feature>
<protein>
    <recommendedName>
        <fullName evidence="5">SXP/RAL-2 family protein Ani s 5-like cation-binding domain-containing protein</fullName>
    </recommendedName>
</protein>
<feature type="compositionally biased region" description="Pro residues" evidence="1">
    <location>
        <begin position="123"/>
        <end position="137"/>
    </location>
</feature>
<evidence type="ECO:0000256" key="2">
    <source>
        <dbReference type="SAM" id="SignalP"/>
    </source>
</evidence>
<evidence type="ECO:0000256" key="1">
    <source>
        <dbReference type="SAM" id="MobiDB-lite"/>
    </source>
</evidence>
<accession>A0A016UFV8</accession>
<feature type="region of interest" description="Disordered" evidence="1">
    <location>
        <begin position="115"/>
        <end position="137"/>
    </location>
</feature>